<dbReference type="GeneID" id="111822117"/>
<organism evidence="10 11">
    <name type="scientific">Trichechus manatus latirostris</name>
    <name type="common">Florida manatee</name>
    <dbReference type="NCBI Taxonomy" id="127582"/>
    <lineage>
        <taxon>Eukaryota</taxon>
        <taxon>Metazoa</taxon>
        <taxon>Chordata</taxon>
        <taxon>Craniata</taxon>
        <taxon>Vertebrata</taxon>
        <taxon>Euteleostomi</taxon>
        <taxon>Mammalia</taxon>
        <taxon>Eutheria</taxon>
        <taxon>Afrotheria</taxon>
        <taxon>Sirenia</taxon>
        <taxon>Trichechidae</taxon>
        <taxon>Trichechus</taxon>
    </lineage>
</organism>
<evidence type="ECO:0000256" key="6">
    <source>
        <dbReference type="ARBA" id="ARBA00023136"/>
    </source>
</evidence>
<reference evidence="11" key="1">
    <citation type="submission" date="2025-08" db="UniProtKB">
        <authorList>
            <consortium name="RefSeq"/>
        </authorList>
    </citation>
    <scope>IDENTIFICATION</scope>
</reference>
<protein>
    <recommendedName>
        <fullName evidence="8">Transmembrane protein 14C</fullName>
    </recommendedName>
</protein>
<sequence length="119" mass="12179">MPTGALHWLGCGYAALVTSGGITGCADAGNGPPLAAGLLFGGLAGLGAYQLSQDPRNVWVFRAMSGTLAGIMGVRFYHSGKFMPAGLIAGASLLMVTKLEVSIMLNRPHQSQSCPSLNS</sequence>
<dbReference type="Pfam" id="PF03647">
    <property type="entry name" value="Tmemb_14"/>
    <property type="match status" value="1"/>
</dbReference>
<keyword evidence="6 9" id="KW-0472">Membrane</keyword>
<dbReference type="PANTHER" id="PTHR12668:SF4">
    <property type="entry name" value="TRANSMEMBRANE PROTEIN 14C-RELATED"/>
    <property type="match status" value="1"/>
</dbReference>
<evidence type="ECO:0000256" key="7">
    <source>
        <dbReference type="ARBA" id="ARBA00037428"/>
    </source>
</evidence>
<dbReference type="InterPro" id="IPR044890">
    <property type="entry name" value="TMEM14_sf"/>
</dbReference>
<feature type="transmembrane region" description="Helical" evidence="9">
    <location>
        <begin position="59"/>
        <end position="77"/>
    </location>
</feature>
<dbReference type="AlphaFoldDB" id="A0A2Y9RIN7"/>
<evidence type="ECO:0000313" key="10">
    <source>
        <dbReference type="Proteomes" id="UP000248480"/>
    </source>
</evidence>
<dbReference type="KEGG" id="tmu:111822117"/>
<keyword evidence="4 9" id="KW-1133">Transmembrane helix</keyword>
<dbReference type="RefSeq" id="XP_023595070.1">
    <property type="nucleotide sequence ID" value="XM_023739302.1"/>
</dbReference>
<keyword evidence="5" id="KW-0350">Heme biosynthesis</keyword>
<dbReference type="FunCoup" id="A0A2Y9RIN7">
    <property type="interactions" value="538"/>
</dbReference>
<gene>
    <name evidence="11" type="primary">LOC111822117</name>
</gene>
<comment type="function">
    <text evidence="7">Required for normal heme biosynthesis.</text>
</comment>
<dbReference type="PANTHER" id="PTHR12668">
    <property type="entry name" value="TRANSMEMBRANE PROTEIN 14, 15"/>
    <property type="match status" value="1"/>
</dbReference>
<evidence type="ECO:0000256" key="2">
    <source>
        <dbReference type="ARBA" id="ARBA00007590"/>
    </source>
</evidence>
<evidence type="ECO:0000256" key="5">
    <source>
        <dbReference type="ARBA" id="ARBA00023133"/>
    </source>
</evidence>
<dbReference type="Gene3D" id="1.10.10.1740">
    <property type="entry name" value="Transmembrane protein 14-like"/>
    <property type="match status" value="1"/>
</dbReference>
<evidence type="ECO:0000256" key="8">
    <source>
        <dbReference type="ARBA" id="ARBA00039421"/>
    </source>
</evidence>
<proteinExistence type="inferred from homology"/>
<dbReference type="Proteomes" id="UP000248480">
    <property type="component" value="Unplaced"/>
</dbReference>
<evidence type="ECO:0000256" key="1">
    <source>
        <dbReference type="ARBA" id="ARBA00004141"/>
    </source>
</evidence>
<dbReference type="GO" id="GO:0031966">
    <property type="term" value="C:mitochondrial membrane"/>
    <property type="evidence" value="ECO:0007669"/>
    <property type="project" value="TreeGrafter"/>
</dbReference>
<keyword evidence="3 9" id="KW-0812">Transmembrane</keyword>
<comment type="subcellular location">
    <subcellularLocation>
        <location evidence="1">Membrane</location>
        <topology evidence="1">Multi-pass membrane protein</topology>
    </subcellularLocation>
</comment>
<dbReference type="GO" id="GO:0070453">
    <property type="term" value="P:regulation of heme biosynthetic process"/>
    <property type="evidence" value="ECO:0007669"/>
    <property type="project" value="TreeGrafter"/>
</dbReference>
<evidence type="ECO:0000256" key="9">
    <source>
        <dbReference type="SAM" id="Phobius"/>
    </source>
</evidence>
<keyword evidence="10" id="KW-1185">Reference proteome</keyword>
<accession>A0A2Y9RIN7</accession>
<dbReference type="InParanoid" id="A0A2Y9RIN7"/>
<evidence type="ECO:0000313" key="11">
    <source>
        <dbReference type="RefSeq" id="XP_023595070.1"/>
    </source>
</evidence>
<comment type="similarity">
    <text evidence="2">Belongs to the TMEM14 family.</text>
</comment>
<feature type="transmembrane region" description="Helical" evidence="9">
    <location>
        <begin position="34"/>
        <end position="52"/>
    </location>
</feature>
<dbReference type="STRING" id="127582.A0A2Y9RIN7"/>
<evidence type="ECO:0000256" key="3">
    <source>
        <dbReference type="ARBA" id="ARBA00022692"/>
    </source>
</evidence>
<name>A0A2Y9RIN7_TRIMA</name>
<feature type="transmembrane region" description="Helical" evidence="9">
    <location>
        <begin position="83"/>
        <end position="101"/>
    </location>
</feature>
<dbReference type="InterPro" id="IPR005349">
    <property type="entry name" value="TMEM14"/>
</dbReference>
<dbReference type="FunFam" id="1.10.10.1740:FF:000002">
    <property type="entry name" value="Transmembrane protein 14C"/>
    <property type="match status" value="1"/>
</dbReference>
<evidence type="ECO:0000256" key="4">
    <source>
        <dbReference type="ARBA" id="ARBA00022989"/>
    </source>
</evidence>
<dbReference type="GO" id="GO:0006783">
    <property type="term" value="P:heme biosynthetic process"/>
    <property type="evidence" value="ECO:0007669"/>
    <property type="project" value="UniProtKB-KW"/>
</dbReference>